<dbReference type="AlphaFoldDB" id="A0A382G483"/>
<sequence length="25" mass="2626">MILSVASASILIIVEFSTALFSTLV</sequence>
<evidence type="ECO:0000313" key="1">
    <source>
        <dbReference type="EMBL" id="SVB69575.1"/>
    </source>
</evidence>
<proteinExistence type="predicted"/>
<feature type="non-terminal residue" evidence="1">
    <location>
        <position position="25"/>
    </location>
</feature>
<name>A0A382G483_9ZZZZ</name>
<organism evidence="1">
    <name type="scientific">marine metagenome</name>
    <dbReference type="NCBI Taxonomy" id="408172"/>
    <lineage>
        <taxon>unclassified sequences</taxon>
        <taxon>metagenomes</taxon>
        <taxon>ecological metagenomes</taxon>
    </lineage>
</organism>
<protein>
    <submittedName>
        <fullName evidence="1">Uncharacterized protein</fullName>
    </submittedName>
</protein>
<gene>
    <name evidence="1" type="ORF">METZ01_LOCUS222429</name>
</gene>
<dbReference type="EMBL" id="UINC01053267">
    <property type="protein sequence ID" value="SVB69575.1"/>
    <property type="molecule type" value="Genomic_DNA"/>
</dbReference>
<feature type="non-terminal residue" evidence="1">
    <location>
        <position position="1"/>
    </location>
</feature>
<accession>A0A382G483</accession>
<reference evidence="1" key="1">
    <citation type="submission" date="2018-05" db="EMBL/GenBank/DDBJ databases">
        <authorList>
            <person name="Lanie J.A."/>
            <person name="Ng W.-L."/>
            <person name="Kazmierczak K.M."/>
            <person name="Andrzejewski T.M."/>
            <person name="Davidsen T.M."/>
            <person name="Wayne K.J."/>
            <person name="Tettelin H."/>
            <person name="Glass J.I."/>
            <person name="Rusch D."/>
            <person name="Podicherti R."/>
            <person name="Tsui H.-C.T."/>
            <person name="Winkler M.E."/>
        </authorList>
    </citation>
    <scope>NUCLEOTIDE SEQUENCE</scope>
</reference>